<evidence type="ECO:0008006" key="5">
    <source>
        <dbReference type="Google" id="ProtNLM"/>
    </source>
</evidence>
<feature type="compositionally biased region" description="Pro residues" evidence="1">
    <location>
        <begin position="83"/>
        <end position="93"/>
    </location>
</feature>
<evidence type="ECO:0000256" key="1">
    <source>
        <dbReference type="SAM" id="MobiDB-lite"/>
    </source>
</evidence>
<feature type="signal peptide" evidence="2">
    <location>
        <begin position="1"/>
        <end position="22"/>
    </location>
</feature>
<gene>
    <name evidence="3" type="ORF">EYC84_009127</name>
</gene>
<reference evidence="3 4" key="1">
    <citation type="submission" date="2019-06" db="EMBL/GenBank/DDBJ databases">
        <title>Genome Sequence of the Brown Rot Fungal Pathogen Monilinia fructicola.</title>
        <authorList>
            <person name="De Miccolis Angelini R.M."/>
            <person name="Landi L."/>
            <person name="Abate D."/>
            <person name="Pollastro S."/>
            <person name="Romanazzi G."/>
            <person name="Faretra F."/>
        </authorList>
    </citation>
    <scope>NUCLEOTIDE SEQUENCE [LARGE SCALE GENOMIC DNA]</scope>
    <source>
        <strain evidence="3 4">Mfrc123</strain>
    </source>
</reference>
<organism evidence="3 4">
    <name type="scientific">Monilinia fructicola</name>
    <name type="common">Brown rot fungus</name>
    <name type="synonym">Ciboria fructicola</name>
    <dbReference type="NCBI Taxonomy" id="38448"/>
    <lineage>
        <taxon>Eukaryota</taxon>
        <taxon>Fungi</taxon>
        <taxon>Dikarya</taxon>
        <taxon>Ascomycota</taxon>
        <taxon>Pezizomycotina</taxon>
        <taxon>Leotiomycetes</taxon>
        <taxon>Helotiales</taxon>
        <taxon>Sclerotiniaceae</taxon>
        <taxon>Monilinia</taxon>
    </lineage>
</organism>
<sequence length="93" mass="10667">MISYTHWASLFLLNLFQRPVDAGYQEASSFCVISGSMNFLTKPNTIPSHRIASHQQFTTQTLQRRVKTCHVNKNDTQKVTLPPRRPMPENLPP</sequence>
<feature type="region of interest" description="Disordered" evidence="1">
    <location>
        <begin position="73"/>
        <end position="93"/>
    </location>
</feature>
<evidence type="ECO:0000313" key="4">
    <source>
        <dbReference type="Proteomes" id="UP000322873"/>
    </source>
</evidence>
<keyword evidence="4" id="KW-1185">Reference proteome</keyword>
<feature type="chain" id="PRO_5024447750" description="Secreted protein" evidence="2">
    <location>
        <begin position="23"/>
        <end position="93"/>
    </location>
</feature>
<comment type="caution">
    <text evidence="3">The sequence shown here is derived from an EMBL/GenBank/DDBJ whole genome shotgun (WGS) entry which is preliminary data.</text>
</comment>
<dbReference type="AlphaFoldDB" id="A0A5M9JD91"/>
<dbReference type="EMBL" id="VICG01000012">
    <property type="protein sequence ID" value="KAA8566580.1"/>
    <property type="molecule type" value="Genomic_DNA"/>
</dbReference>
<evidence type="ECO:0000313" key="3">
    <source>
        <dbReference type="EMBL" id="KAA8566580.1"/>
    </source>
</evidence>
<proteinExistence type="predicted"/>
<evidence type="ECO:0000256" key="2">
    <source>
        <dbReference type="SAM" id="SignalP"/>
    </source>
</evidence>
<keyword evidence="2" id="KW-0732">Signal</keyword>
<dbReference type="Proteomes" id="UP000322873">
    <property type="component" value="Unassembled WGS sequence"/>
</dbReference>
<accession>A0A5M9JD91</accession>
<protein>
    <recommendedName>
        <fullName evidence="5">Secreted protein</fullName>
    </recommendedName>
</protein>
<name>A0A5M9JD91_MONFR</name>